<dbReference type="Pfam" id="PF00534">
    <property type="entry name" value="Glycos_transf_1"/>
    <property type="match status" value="1"/>
</dbReference>
<evidence type="ECO:0000259" key="2">
    <source>
        <dbReference type="Pfam" id="PF13477"/>
    </source>
</evidence>
<feature type="domain" description="Glycosyltransferase subfamily 4-like N-terminal" evidence="2">
    <location>
        <begin position="26"/>
        <end position="144"/>
    </location>
</feature>
<organism evidence="3 4">
    <name type="scientific">Aquimarina celericrescens</name>
    <dbReference type="NCBI Taxonomy" id="1964542"/>
    <lineage>
        <taxon>Bacteria</taxon>
        <taxon>Pseudomonadati</taxon>
        <taxon>Bacteroidota</taxon>
        <taxon>Flavobacteriia</taxon>
        <taxon>Flavobacteriales</taxon>
        <taxon>Flavobacteriaceae</taxon>
        <taxon>Aquimarina</taxon>
    </lineage>
</organism>
<dbReference type="RefSeq" id="WP_378318426.1">
    <property type="nucleotide sequence ID" value="NZ_JBHUHY010000002.1"/>
</dbReference>
<dbReference type="Pfam" id="PF13477">
    <property type="entry name" value="Glyco_trans_4_2"/>
    <property type="match status" value="1"/>
</dbReference>
<gene>
    <name evidence="3" type="ORF">ACFSJT_01555</name>
</gene>
<proteinExistence type="predicted"/>
<dbReference type="EMBL" id="JBHUHY010000002">
    <property type="protein sequence ID" value="MFD2185463.1"/>
    <property type="molecule type" value="Genomic_DNA"/>
</dbReference>
<sequence>MYKIIRVTTIPKSLGGLLKGQLKFISQYYEVLGISGKGGDRLERISKEEGIKVIPVEMTRKITPIQDLKAVYQLYKIFRKERPDIVHSHTPKAGTLSMIAAKLAGVPHRLHTIAGLPLLEARGSKRKLLDVVEKVTYRCATMIYPNSFGLKDIIIQNKYTKKEKLKVIANGSSNGIDTSFFDPAKYSNEENLKLRKELNISSSDIVFIFLGRLVKDKGINELIVAFKELNQEHSNCKLLLVGIFENELDPLLPETNHEIETNPNIIFAGWQNDVRPYFAISDILTFPSYREGFPNVVMQAASMGLASIVTDINGCNEIIREGENGLIVPVKDERALLESLRRLVNDREYRDSLAANARESIVNRYKNDYVWNELLKEYKSLTD</sequence>
<dbReference type="Gene3D" id="3.40.50.2000">
    <property type="entry name" value="Glycogen Phosphorylase B"/>
    <property type="match status" value="2"/>
</dbReference>
<dbReference type="Proteomes" id="UP001597344">
    <property type="component" value="Unassembled WGS sequence"/>
</dbReference>
<comment type="caution">
    <text evidence="3">The sequence shown here is derived from an EMBL/GenBank/DDBJ whole genome shotgun (WGS) entry which is preliminary data.</text>
</comment>
<name>A0ABW5AR54_9FLAO</name>
<dbReference type="InterPro" id="IPR001296">
    <property type="entry name" value="Glyco_trans_1"/>
</dbReference>
<evidence type="ECO:0000313" key="3">
    <source>
        <dbReference type="EMBL" id="MFD2185463.1"/>
    </source>
</evidence>
<accession>A0ABW5AR54</accession>
<reference evidence="4" key="1">
    <citation type="journal article" date="2019" name="Int. J. Syst. Evol. Microbiol.">
        <title>The Global Catalogue of Microorganisms (GCM) 10K type strain sequencing project: providing services to taxonomists for standard genome sequencing and annotation.</title>
        <authorList>
            <consortium name="The Broad Institute Genomics Platform"/>
            <consortium name="The Broad Institute Genome Sequencing Center for Infectious Disease"/>
            <person name="Wu L."/>
            <person name="Ma J."/>
        </authorList>
    </citation>
    <scope>NUCLEOTIDE SEQUENCE [LARGE SCALE GENOMIC DNA]</scope>
    <source>
        <strain evidence="4">DT92</strain>
    </source>
</reference>
<dbReference type="SUPFAM" id="SSF53756">
    <property type="entry name" value="UDP-Glycosyltransferase/glycogen phosphorylase"/>
    <property type="match status" value="1"/>
</dbReference>
<dbReference type="CDD" id="cd03808">
    <property type="entry name" value="GT4_CapM-like"/>
    <property type="match status" value="1"/>
</dbReference>
<evidence type="ECO:0000313" key="4">
    <source>
        <dbReference type="Proteomes" id="UP001597344"/>
    </source>
</evidence>
<evidence type="ECO:0000259" key="1">
    <source>
        <dbReference type="Pfam" id="PF00534"/>
    </source>
</evidence>
<feature type="domain" description="Glycosyl transferase family 1" evidence="1">
    <location>
        <begin position="193"/>
        <end position="359"/>
    </location>
</feature>
<dbReference type="PANTHER" id="PTHR12526">
    <property type="entry name" value="GLYCOSYLTRANSFERASE"/>
    <property type="match status" value="1"/>
</dbReference>
<keyword evidence="4" id="KW-1185">Reference proteome</keyword>
<protein>
    <submittedName>
        <fullName evidence="3">Glycosyltransferase family 4 protein</fullName>
    </submittedName>
</protein>
<dbReference type="InterPro" id="IPR028098">
    <property type="entry name" value="Glyco_trans_4-like_N"/>
</dbReference>